<feature type="chain" id="PRO_5045112760" description="Intradiol ring-cleavage dioxygenases domain-containing protein" evidence="2">
    <location>
        <begin position="19"/>
        <end position="310"/>
    </location>
</feature>
<evidence type="ECO:0008006" key="5">
    <source>
        <dbReference type="Google" id="ProtNLM"/>
    </source>
</evidence>
<evidence type="ECO:0000313" key="4">
    <source>
        <dbReference type="Proteomes" id="UP001329825"/>
    </source>
</evidence>
<dbReference type="GeneID" id="87956589"/>
<evidence type="ECO:0000256" key="1">
    <source>
        <dbReference type="SAM" id="MobiDB-lite"/>
    </source>
</evidence>
<sequence>MILPALLLLPAFIVPVFGDIFFNPAPQIFFPNPDDALHPEWSDRQAALNAHNDVGGCGGVCVLTPEVMEGPFYLDYHLDRSNITETTLGVPLSLTLTLYQISSHLSSSDLSHTSCEPLKDAWVDIWSCDNEGVYSGYGKAAEGPPGDWPPPPPGGPGGPGGPGRPPHKGPHGPGGHAEPSNNSTFLRGIQQTDHRGKVTFDTIYPGWYPGRTVHIHLKVHPPLWAEGIHDANLLNSTHTHTTQLFLEQSANDQVSKHPAYSSNVAKRVKNDQDMLYRDMNGASVLKSGLVGEGLDDGIWAEGAIGIDRWW</sequence>
<feature type="compositionally biased region" description="Pro residues" evidence="1">
    <location>
        <begin position="146"/>
        <end position="156"/>
    </location>
</feature>
<dbReference type="CDD" id="cd03457">
    <property type="entry name" value="intradiol_dioxygenase_like"/>
    <property type="match status" value="1"/>
</dbReference>
<reference evidence="3 4" key="1">
    <citation type="submission" date="2024-01" db="EMBL/GenBank/DDBJ databases">
        <title>Comparative genomics of Cryptococcus and Kwoniella reveals pathogenesis evolution and contrasting modes of karyotype evolution via chromosome fusion or intercentromeric recombination.</title>
        <authorList>
            <person name="Coelho M.A."/>
            <person name="David-Palma M."/>
            <person name="Shea T."/>
            <person name="Bowers K."/>
            <person name="McGinley-Smith S."/>
            <person name="Mohammad A.W."/>
            <person name="Gnirke A."/>
            <person name="Yurkov A.M."/>
            <person name="Nowrousian M."/>
            <person name="Sun S."/>
            <person name="Cuomo C.A."/>
            <person name="Heitman J."/>
        </authorList>
    </citation>
    <scope>NUCLEOTIDE SEQUENCE [LARGE SCALE GENOMIC DNA]</scope>
    <source>
        <strain evidence="3">CBS 11374</strain>
    </source>
</reference>
<dbReference type="Gene3D" id="2.60.130.10">
    <property type="entry name" value="Aromatic compound dioxygenase"/>
    <property type="match status" value="1"/>
</dbReference>
<dbReference type="PANTHER" id="PTHR34315">
    <property type="match status" value="1"/>
</dbReference>
<protein>
    <recommendedName>
        <fullName evidence="5">Intradiol ring-cleavage dioxygenases domain-containing protein</fullName>
    </recommendedName>
</protein>
<name>A0ABZ1D0S4_9TREE</name>
<keyword evidence="2" id="KW-0732">Signal</keyword>
<dbReference type="RefSeq" id="XP_062792226.1">
    <property type="nucleotide sequence ID" value="XM_062936175.1"/>
</dbReference>
<dbReference type="EMBL" id="CP141885">
    <property type="protein sequence ID" value="WRT67486.1"/>
    <property type="molecule type" value="Genomic_DNA"/>
</dbReference>
<keyword evidence="4" id="KW-1185">Reference proteome</keyword>
<dbReference type="PANTHER" id="PTHR34315:SF1">
    <property type="entry name" value="INTRADIOL RING-CLEAVAGE DIOXYGENASES DOMAIN-CONTAINING PROTEIN-RELATED"/>
    <property type="match status" value="1"/>
</dbReference>
<dbReference type="Proteomes" id="UP001329825">
    <property type="component" value="Chromosome 5"/>
</dbReference>
<evidence type="ECO:0000313" key="3">
    <source>
        <dbReference type="EMBL" id="WRT67486.1"/>
    </source>
</evidence>
<feature type="region of interest" description="Disordered" evidence="1">
    <location>
        <begin position="138"/>
        <end position="184"/>
    </location>
</feature>
<dbReference type="InterPro" id="IPR015889">
    <property type="entry name" value="Intradiol_dOase_core"/>
</dbReference>
<proteinExistence type="predicted"/>
<dbReference type="SUPFAM" id="SSF49482">
    <property type="entry name" value="Aromatic compound dioxygenase"/>
    <property type="match status" value="1"/>
</dbReference>
<gene>
    <name evidence="3" type="ORF">IL334_004458</name>
</gene>
<evidence type="ECO:0000256" key="2">
    <source>
        <dbReference type="SAM" id="SignalP"/>
    </source>
</evidence>
<organism evidence="3 4">
    <name type="scientific">Kwoniella shivajii</name>
    <dbReference type="NCBI Taxonomy" id="564305"/>
    <lineage>
        <taxon>Eukaryota</taxon>
        <taxon>Fungi</taxon>
        <taxon>Dikarya</taxon>
        <taxon>Basidiomycota</taxon>
        <taxon>Agaricomycotina</taxon>
        <taxon>Tremellomycetes</taxon>
        <taxon>Tremellales</taxon>
        <taxon>Cryptococcaceae</taxon>
        <taxon>Kwoniella</taxon>
    </lineage>
</organism>
<feature type="signal peptide" evidence="2">
    <location>
        <begin position="1"/>
        <end position="18"/>
    </location>
</feature>
<accession>A0ABZ1D0S4</accession>